<dbReference type="GO" id="GO:0016884">
    <property type="term" value="F:carbon-nitrogen ligase activity, with glutamine as amido-N-donor"/>
    <property type="evidence" value="ECO:0007669"/>
    <property type="project" value="InterPro"/>
</dbReference>
<reference evidence="7 8" key="1">
    <citation type="journal article" date="2016" name="Mol. Biol. Evol.">
        <title>Genome-Wide Survey of Gut Fungi (Harpellales) Reveals the First Horizontally Transferred Ubiquitin Gene from a Mosquito Host.</title>
        <authorList>
            <person name="Wang Y."/>
            <person name="White M.M."/>
            <person name="Kvist S."/>
            <person name="Moncalvo J.M."/>
        </authorList>
    </citation>
    <scope>NUCLEOTIDE SEQUENCE [LARGE SCALE GENOMIC DNA]</scope>
    <source>
        <strain evidence="7 8">ALG-7-W6</strain>
    </source>
</reference>
<accession>A0A1R0GR17</accession>
<dbReference type="EMBL" id="LSSL01004600">
    <property type="protein sequence ID" value="OLY79341.1"/>
    <property type="molecule type" value="Genomic_DNA"/>
</dbReference>
<evidence type="ECO:0000256" key="1">
    <source>
        <dbReference type="ARBA" id="ARBA00022598"/>
    </source>
</evidence>
<gene>
    <name evidence="7" type="ORF">AYI68_g6593</name>
</gene>
<dbReference type="PANTHER" id="PTHR11659">
    <property type="entry name" value="GLUTAMYL-TRNA GLN AMIDOTRANSFERASE SUBUNIT B MITOCHONDRIAL AND PROKARYOTIC PET112-RELATED"/>
    <property type="match status" value="1"/>
</dbReference>
<dbReference type="InterPro" id="IPR003789">
    <property type="entry name" value="Asn/Gln_tRNA_amidoTrase-B-like"/>
</dbReference>
<evidence type="ECO:0000256" key="2">
    <source>
        <dbReference type="ARBA" id="ARBA00022741"/>
    </source>
</evidence>
<evidence type="ECO:0000256" key="3">
    <source>
        <dbReference type="ARBA" id="ARBA00022840"/>
    </source>
</evidence>
<comment type="caution">
    <text evidence="7">The sequence shown here is derived from an EMBL/GenBank/DDBJ whole genome shotgun (WGS) entry which is preliminary data.</text>
</comment>
<keyword evidence="4" id="KW-0648">Protein biosynthesis</keyword>
<dbReference type="InterPro" id="IPR017959">
    <property type="entry name" value="Asn/Gln-tRNA_amidoTrfase_suB/E"/>
</dbReference>
<keyword evidence="3" id="KW-0067">ATP-binding</keyword>
<dbReference type="SUPFAM" id="SSF89095">
    <property type="entry name" value="GatB/YqeY motif"/>
    <property type="match status" value="1"/>
</dbReference>
<dbReference type="STRING" id="133383.A0A1R0GR17"/>
<feature type="domain" description="Aspartyl/Glutamyl-tRNA(Gln) amidotransferase subunit B/E catalytic" evidence="6">
    <location>
        <begin position="30"/>
        <end position="113"/>
    </location>
</feature>
<evidence type="ECO:0000259" key="6">
    <source>
        <dbReference type="Pfam" id="PF02934"/>
    </source>
</evidence>
<protein>
    <submittedName>
        <fullName evidence="7">Aspartyl/glutamyl-tRNA(Asn/Gln) amidotransferase subunit B</fullName>
    </submittedName>
</protein>
<dbReference type="Pfam" id="PF02934">
    <property type="entry name" value="GatB_N"/>
    <property type="match status" value="1"/>
</dbReference>
<evidence type="ECO:0000256" key="5">
    <source>
        <dbReference type="ARBA" id="ARBA00047913"/>
    </source>
</evidence>
<dbReference type="GO" id="GO:0016740">
    <property type="term" value="F:transferase activity"/>
    <property type="evidence" value="ECO:0007669"/>
    <property type="project" value="UniProtKB-KW"/>
</dbReference>
<keyword evidence="8" id="KW-1185">Reference proteome</keyword>
<evidence type="ECO:0000313" key="8">
    <source>
        <dbReference type="Proteomes" id="UP000187455"/>
    </source>
</evidence>
<evidence type="ECO:0000256" key="4">
    <source>
        <dbReference type="ARBA" id="ARBA00022917"/>
    </source>
</evidence>
<dbReference type="AlphaFoldDB" id="A0A1R0GR17"/>
<keyword evidence="7" id="KW-0808">Transferase</keyword>
<keyword evidence="2" id="KW-0547">Nucleotide-binding</keyword>
<dbReference type="SUPFAM" id="SSF55931">
    <property type="entry name" value="Glutamine synthetase/guanido kinase"/>
    <property type="match status" value="1"/>
</dbReference>
<keyword evidence="1" id="KW-0436">Ligase</keyword>
<proteinExistence type="predicted"/>
<comment type="catalytic activity">
    <reaction evidence="5">
        <text>L-glutamyl-tRNA(Gln) + L-glutamine + ATP + H2O = L-glutaminyl-tRNA(Gln) + L-glutamate + ADP + phosphate + H(+)</text>
        <dbReference type="Rhea" id="RHEA:17521"/>
        <dbReference type="Rhea" id="RHEA-COMP:9681"/>
        <dbReference type="Rhea" id="RHEA-COMP:9684"/>
        <dbReference type="ChEBI" id="CHEBI:15377"/>
        <dbReference type="ChEBI" id="CHEBI:15378"/>
        <dbReference type="ChEBI" id="CHEBI:29985"/>
        <dbReference type="ChEBI" id="CHEBI:30616"/>
        <dbReference type="ChEBI" id="CHEBI:43474"/>
        <dbReference type="ChEBI" id="CHEBI:58359"/>
        <dbReference type="ChEBI" id="CHEBI:78520"/>
        <dbReference type="ChEBI" id="CHEBI:78521"/>
        <dbReference type="ChEBI" id="CHEBI:456216"/>
    </reaction>
</comment>
<organism evidence="7 8">
    <name type="scientific">Smittium mucronatum</name>
    <dbReference type="NCBI Taxonomy" id="133383"/>
    <lineage>
        <taxon>Eukaryota</taxon>
        <taxon>Fungi</taxon>
        <taxon>Fungi incertae sedis</taxon>
        <taxon>Zoopagomycota</taxon>
        <taxon>Kickxellomycotina</taxon>
        <taxon>Harpellomycetes</taxon>
        <taxon>Harpellales</taxon>
        <taxon>Legeriomycetaceae</taxon>
        <taxon>Smittium</taxon>
    </lineage>
</organism>
<dbReference type="InterPro" id="IPR014746">
    <property type="entry name" value="Gln_synth/guanido_kin_cat_dom"/>
</dbReference>
<dbReference type="GO" id="GO:0005524">
    <property type="term" value="F:ATP binding"/>
    <property type="evidence" value="ECO:0007669"/>
    <property type="project" value="UniProtKB-KW"/>
</dbReference>
<dbReference type="GO" id="GO:0006412">
    <property type="term" value="P:translation"/>
    <property type="evidence" value="ECO:0007669"/>
    <property type="project" value="UniProtKB-KW"/>
</dbReference>
<dbReference type="InterPro" id="IPR006075">
    <property type="entry name" value="Asn/Gln-tRNA_Trfase_suB/E_cat"/>
</dbReference>
<name>A0A1R0GR17_9FUNG</name>
<dbReference type="Proteomes" id="UP000187455">
    <property type="component" value="Unassembled WGS sequence"/>
</dbReference>
<evidence type="ECO:0000313" key="7">
    <source>
        <dbReference type="EMBL" id="OLY79341.1"/>
    </source>
</evidence>
<sequence length="170" mass="19154">MDFTTFKSLQKTASIIQTPGSSTNKSIDLNNYGIRVEVKNLNSLKSVSGAIESEIKRQSTCLHSGLRILSETRSFDSLSKLTKATRSKESAPDYRFMPEADIPIIHLSDEWINYVSNSIPELFEKTKSRLKAEYGLSSSNISVLYKFPKSVQFFEHTCQSGADPRKAFSW</sequence>
<dbReference type="OrthoDB" id="1722066at2759"/>